<dbReference type="PANTHER" id="PTHR42850:SF4">
    <property type="entry name" value="ZINC-DEPENDENT ENDOPOLYPHOSPHATASE"/>
    <property type="match status" value="1"/>
</dbReference>
<dbReference type="PANTHER" id="PTHR42850">
    <property type="entry name" value="METALLOPHOSPHOESTERASE"/>
    <property type="match status" value="1"/>
</dbReference>
<dbReference type="InterPro" id="IPR029052">
    <property type="entry name" value="Metallo-depent_PP-like"/>
</dbReference>
<dbReference type="GO" id="GO:0110154">
    <property type="term" value="P:RNA decapping"/>
    <property type="evidence" value="ECO:0007669"/>
    <property type="project" value="TreeGrafter"/>
</dbReference>
<reference evidence="1" key="1">
    <citation type="submission" date="2020-06" db="EMBL/GenBank/DDBJ databases">
        <title>Whole Genome Sequence of Bradyrhizobium sp. Strain 1S1.</title>
        <authorList>
            <person name="Bromfield E.S.P."/>
            <person name="Cloutier S."/>
        </authorList>
    </citation>
    <scope>NUCLEOTIDE SEQUENCE [LARGE SCALE GENOMIC DNA]</scope>
    <source>
        <strain evidence="1">1S1</strain>
    </source>
</reference>
<dbReference type="GO" id="GO:0008803">
    <property type="term" value="F:bis(5'-nucleosyl)-tetraphosphatase (symmetrical) activity"/>
    <property type="evidence" value="ECO:0007669"/>
    <property type="project" value="TreeGrafter"/>
</dbReference>
<protein>
    <recommendedName>
        <fullName evidence="2">Serine/threonine protein phosphatase 1</fullName>
    </recommendedName>
</protein>
<dbReference type="InterPro" id="IPR050126">
    <property type="entry name" value="Ap4A_hydrolase"/>
</dbReference>
<proteinExistence type="predicted"/>
<comment type="caution">
    <text evidence="1">The sequence shown here is derived from an EMBL/GenBank/DDBJ whole genome shotgun (WGS) entry which is preliminary data.</text>
</comment>
<dbReference type="AlphaFoldDB" id="A0A974A5E0"/>
<evidence type="ECO:0000313" key="1">
    <source>
        <dbReference type="EMBL" id="NVI50306.1"/>
    </source>
</evidence>
<dbReference type="Gene3D" id="3.60.21.10">
    <property type="match status" value="1"/>
</dbReference>
<dbReference type="SUPFAM" id="SSF56300">
    <property type="entry name" value="Metallo-dependent phosphatases"/>
    <property type="match status" value="1"/>
</dbReference>
<evidence type="ECO:0008006" key="2">
    <source>
        <dbReference type="Google" id="ProtNLM"/>
    </source>
</evidence>
<dbReference type="RefSeq" id="WP_166218096.1">
    <property type="nucleotide sequence ID" value="NZ_CP088287.1"/>
</dbReference>
<dbReference type="EMBL" id="JAAOLE020000002">
    <property type="protein sequence ID" value="NVI50306.1"/>
    <property type="molecule type" value="Genomic_DNA"/>
</dbReference>
<organism evidence="1">
    <name type="scientific">Bradyrhizobium septentrionale</name>
    <dbReference type="NCBI Taxonomy" id="1404411"/>
    <lineage>
        <taxon>Bacteria</taxon>
        <taxon>Pseudomonadati</taxon>
        <taxon>Pseudomonadota</taxon>
        <taxon>Alphaproteobacteria</taxon>
        <taxon>Hyphomicrobiales</taxon>
        <taxon>Nitrobacteraceae</taxon>
        <taxon>Bradyrhizobium</taxon>
    </lineage>
</organism>
<dbReference type="GO" id="GO:0016791">
    <property type="term" value="F:phosphatase activity"/>
    <property type="evidence" value="ECO:0007669"/>
    <property type="project" value="TreeGrafter"/>
</dbReference>
<accession>A0A974A5E0</accession>
<sequence>MRFFVHAGVHPDRPLDQQNEHDLLWIRKPFLTSTEDFGRLVVHGHTPTENGVPDQRPNRLNIDTGAVYGRGLTAAVFIDETIRPVKFLTAQ</sequence>
<name>A0A974A5E0_9BRAD</name>
<gene>
    <name evidence="1" type="ORF">HAP48_047325</name>
</gene>
<dbReference type="GO" id="GO:0005737">
    <property type="term" value="C:cytoplasm"/>
    <property type="evidence" value="ECO:0007669"/>
    <property type="project" value="TreeGrafter"/>
</dbReference>